<evidence type="ECO:0000259" key="5">
    <source>
        <dbReference type="Pfam" id="PF00755"/>
    </source>
</evidence>
<keyword evidence="3" id="KW-0012">Acyltransferase</keyword>
<keyword evidence="2" id="KW-0808">Transferase</keyword>
<dbReference type="InterPro" id="IPR000542">
    <property type="entry name" value="Carn_acyl_trans"/>
</dbReference>
<evidence type="ECO:0000313" key="6">
    <source>
        <dbReference type="EMBL" id="KAG0655375.1"/>
    </source>
</evidence>
<dbReference type="GO" id="GO:0004092">
    <property type="term" value="F:carnitine O-acetyltransferase activity"/>
    <property type="evidence" value="ECO:0007669"/>
    <property type="project" value="TreeGrafter"/>
</dbReference>
<protein>
    <submittedName>
        <fullName evidence="6">Carnitine O-acetyltransferase mitochondrial</fullName>
    </submittedName>
</protein>
<dbReference type="InterPro" id="IPR039551">
    <property type="entry name" value="Cho/carn_acyl_trans"/>
</dbReference>
<comment type="similarity">
    <text evidence="1">Belongs to the carnitine/choline acetyltransferase family.</text>
</comment>
<dbReference type="InterPro" id="IPR023213">
    <property type="entry name" value="CAT-like_dom_sf"/>
</dbReference>
<dbReference type="GO" id="GO:0005777">
    <property type="term" value="C:peroxisome"/>
    <property type="evidence" value="ECO:0007669"/>
    <property type="project" value="TreeGrafter"/>
</dbReference>
<keyword evidence="7" id="KW-1185">Reference proteome</keyword>
<feature type="domain" description="Choline/carnitine acyltransferase" evidence="5">
    <location>
        <begin position="36"/>
        <end position="620"/>
    </location>
</feature>
<feature type="active site" description="Proton acceptor" evidence="4">
    <location>
        <position position="344"/>
    </location>
</feature>
<comment type="caution">
    <text evidence="6">The sequence shown here is derived from an EMBL/GenBank/DDBJ whole genome shotgun (WGS) entry which is preliminary data.</text>
</comment>
<evidence type="ECO:0000313" key="7">
    <source>
        <dbReference type="Proteomes" id="UP000777482"/>
    </source>
</evidence>
<dbReference type="PANTHER" id="PTHR22589">
    <property type="entry name" value="CARNITINE O-ACYLTRANSFERASE"/>
    <property type="match status" value="1"/>
</dbReference>
<dbReference type="EMBL" id="PUHQ01000122">
    <property type="protein sequence ID" value="KAG0655375.1"/>
    <property type="molecule type" value="Genomic_DNA"/>
</dbReference>
<evidence type="ECO:0000256" key="1">
    <source>
        <dbReference type="ARBA" id="ARBA00005232"/>
    </source>
</evidence>
<dbReference type="GO" id="GO:0009437">
    <property type="term" value="P:carnitine metabolic process"/>
    <property type="evidence" value="ECO:0007669"/>
    <property type="project" value="TreeGrafter"/>
</dbReference>
<dbReference type="SUPFAM" id="SSF52777">
    <property type="entry name" value="CoA-dependent acyltransferases"/>
    <property type="match status" value="2"/>
</dbReference>
<dbReference type="OrthoDB" id="240216at2759"/>
<dbReference type="AlphaFoldDB" id="A0A9P7B2V6"/>
<dbReference type="GO" id="GO:0005739">
    <property type="term" value="C:mitochondrion"/>
    <property type="evidence" value="ECO:0007669"/>
    <property type="project" value="TreeGrafter"/>
</dbReference>
<name>A0A9P7B2V6_RHOMI</name>
<evidence type="ECO:0000256" key="4">
    <source>
        <dbReference type="PIRSR" id="PIRSR600542-1"/>
    </source>
</evidence>
<evidence type="ECO:0000256" key="2">
    <source>
        <dbReference type="ARBA" id="ARBA00022679"/>
    </source>
</evidence>
<proteinExistence type="inferred from homology"/>
<dbReference type="PROSITE" id="PS00439">
    <property type="entry name" value="ACYLTRANSF_C_1"/>
    <property type="match status" value="1"/>
</dbReference>
<accession>A0A9P7B2V6</accession>
<evidence type="ECO:0000256" key="3">
    <source>
        <dbReference type="ARBA" id="ARBA00023315"/>
    </source>
</evidence>
<dbReference type="Gene3D" id="3.30.559.10">
    <property type="entry name" value="Chloramphenicol acetyltransferase-like domain"/>
    <property type="match status" value="1"/>
</dbReference>
<dbReference type="PANTHER" id="PTHR22589:SF103">
    <property type="entry name" value="CARNITINE O-ACETYL-TRANSFERASE, ISOFORM A-RELATED"/>
    <property type="match status" value="1"/>
</dbReference>
<organism evidence="6 7">
    <name type="scientific">Rhodotorula mucilaginosa</name>
    <name type="common">Yeast</name>
    <name type="synonym">Rhodotorula rubra</name>
    <dbReference type="NCBI Taxonomy" id="5537"/>
    <lineage>
        <taxon>Eukaryota</taxon>
        <taxon>Fungi</taxon>
        <taxon>Dikarya</taxon>
        <taxon>Basidiomycota</taxon>
        <taxon>Pucciniomycotina</taxon>
        <taxon>Microbotryomycetes</taxon>
        <taxon>Sporidiobolales</taxon>
        <taxon>Sporidiobolaceae</taxon>
        <taxon>Rhodotorula</taxon>
    </lineage>
</organism>
<dbReference type="Proteomes" id="UP000777482">
    <property type="component" value="Unassembled WGS sequence"/>
</dbReference>
<dbReference type="Gene3D" id="3.30.559.70">
    <property type="entry name" value="Choline/Carnitine o-acyltransferase, domain 2"/>
    <property type="match status" value="1"/>
</dbReference>
<gene>
    <name evidence="6" type="primary">CAT2</name>
    <name evidence="6" type="ORF">C6P46_001031</name>
</gene>
<dbReference type="InterPro" id="IPR042231">
    <property type="entry name" value="Cho/carn_acyl_trans_2"/>
</dbReference>
<dbReference type="Pfam" id="PF00755">
    <property type="entry name" value="Carn_acyltransf"/>
    <property type="match status" value="1"/>
</dbReference>
<sequence length="642" mass="72100">MPPVQTPDWHDWRMRVPTVIPTDSVMFRNQHKLPKLPLPKLDDTLSRLVRSCEALAERPEAAQQVRRKAEAFERGPGSKLQTLLDKKRGQPEMRNWLARDWDEQAYMAYRDSVVINVSYYFGFKRLPQSAQASRNAKPDPAYVAASIASTALEFRQLVTQGLLEPELVGRSPEDGELCMESYKWAFNACRVPASPSDYAVKTREDDPAAQCFVVVKQNRFYRIPFADEQGRHYSTEALRQALQTVIDGNASSAAPPVGILTGVNRDHWAEAYGHLAANPANVPSIRTIQQSAFVICLDEAEPTEIVDFSRKLWTGEKEAGNRWWDKPLQWVVYRNGESGFIGEHSCMDGTPTARLNDYLSKRLLSGESPVRSDNEISHVPTVKDLPFELDSTSKQQIQAAETEFAEHIKPYDVHYTLYTRYGKEGIKKMKTSPDGWVQMLFQMAYYLTFHRFCGTYEAAQTRRYQLGRTETVRILTPEVVAFVKAVVDESASTNDKLSLFRAAIAQHGKDMKLASAGMGIDRHLFGLKMLAAAPDGQEFSDAERKEVMKGDGLFADPLVKASGTWKMSTSQIYIENAPSYGWGPVAEGGLGIPYMIHPHTLQLTVTCTNDVPGAEFVRNFEKAADMLMDLHEAEAGKKSARL</sequence>
<reference evidence="6 7" key="1">
    <citation type="submission" date="2020-11" db="EMBL/GenBank/DDBJ databases">
        <title>Kefir isolates.</title>
        <authorList>
            <person name="Marcisauskas S."/>
            <person name="Kim Y."/>
            <person name="Blasche S."/>
        </authorList>
    </citation>
    <scope>NUCLEOTIDE SEQUENCE [LARGE SCALE GENOMIC DNA]</scope>
    <source>
        <strain evidence="6 7">KR</strain>
    </source>
</reference>